<protein>
    <submittedName>
        <fullName evidence="8">Archaeal flagellin N-terminal-like domain-containing protein</fullName>
    </submittedName>
</protein>
<reference evidence="8" key="1">
    <citation type="journal article" date="2021" name="Nat. Commun.">
        <title>Genetic determinants of endophytism in the Arabidopsis root mycobiome.</title>
        <authorList>
            <person name="Mesny F."/>
            <person name="Miyauchi S."/>
            <person name="Thiergart T."/>
            <person name="Pickel B."/>
            <person name="Atanasova L."/>
            <person name="Karlsson M."/>
            <person name="Huettel B."/>
            <person name="Barry K.W."/>
            <person name="Haridas S."/>
            <person name="Chen C."/>
            <person name="Bauer D."/>
            <person name="Andreopoulos W."/>
            <person name="Pangilinan J."/>
            <person name="LaButti K."/>
            <person name="Riley R."/>
            <person name="Lipzen A."/>
            <person name="Clum A."/>
            <person name="Drula E."/>
            <person name="Henrissat B."/>
            <person name="Kohler A."/>
            <person name="Grigoriev I.V."/>
            <person name="Martin F.M."/>
            <person name="Hacquard S."/>
        </authorList>
    </citation>
    <scope>NUCLEOTIDE SEQUENCE</scope>
    <source>
        <strain evidence="8">MPI-SDFR-AT-0117</strain>
    </source>
</reference>
<proteinExistence type="inferred from homology"/>
<keyword evidence="8" id="KW-0966">Cell projection</keyword>
<dbReference type="PANTHER" id="PTHR33048">
    <property type="entry name" value="PTH11-LIKE INTEGRAL MEMBRANE PROTEIN (AFU_ORTHOLOGUE AFUA_5G11245)"/>
    <property type="match status" value="1"/>
</dbReference>
<dbReference type="Pfam" id="PF20684">
    <property type="entry name" value="Fung_rhodopsin"/>
    <property type="match status" value="2"/>
</dbReference>
<feature type="transmembrane region" description="Helical" evidence="6">
    <location>
        <begin position="491"/>
        <end position="512"/>
    </location>
</feature>
<dbReference type="AlphaFoldDB" id="A0A9P9AEV8"/>
<evidence type="ECO:0000256" key="4">
    <source>
        <dbReference type="ARBA" id="ARBA00023136"/>
    </source>
</evidence>
<organism evidence="8 9">
    <name type="scientific">Plectosphaerella plurivora</name>
    <dbReference type="NCBI Taxonomy" id="936078"/>
    <lineage>
        <taxon>Eukaryota</taxon>
        <taxon>Fungi</taxon>
        <taxon>Dikarya</taxon>
        <taxon>Ascomycota</taxon>
        <taxon>Pezizomycotina</taxon>
        <taxon>Sordariomycetes</taxon>
        <taxon>Hypocreomycetidae</taxon>
        <taxon>Glomerellales</taxon>
        <taxon>Plectosphaerellaceae</taxon>
        <taxon>Plectosphaerella</taxon>
    </lineage>
</organism>
<sequence length="603" mass="66108">MAEGTPKGAVIPIEAFLLALTLLIVTARLCVRLVRQRQRLTTCDWLLVASSLDATALFVTDTLAVRLGALGPWPTTDADAISLKKVTFAGNYFYDTGVYLPKLALCALFFKLIPPTMPFLRRAMFAVSGLTLAFALTTVFLDTFWCGANPSVNWSLEEGACSTYESKNVFRIDWVMNIVSDILIFCLPFPLLVGLQVSRRYIIGIAATFSAGIVTIAASVSRFATVEVIHNWPNVYILSMTEMAAAIIVVSLPALKSLLHSGRRGLSTTPQYAKGATPRGGYGMNTIITSNHLKLSSGRDPYTGSSTQAASADDSGSEVELNNLDRRNVIYKTDHISEWVLIAVAFVFVALRVYTRLVRLREKLTWADWLLVASAINALGLIICDTLTFQLGVMDNWEPSVALSKIGFASNYFYDVGMGFPKLSMVAFYWAYFPVESSPGIRKVLWGITAFVCACYLAILFDDTFFCGSDVSVQWSQEEGACSVFYAPEPFILNFTLNLACYLVVYALPLALLIKGTLPASKGVTLTFVLGTLTIFTTIIRFVTLKVGTGQPNLVYPLSIVEMTLAIIVVALPGLKPLFDRSSRRESSVETVDVNQQAKTYSQ</sequence>
<keyword evidence="8" id="KW-0282">Flagellum</keyword>
<feature type="transmembrane region" description="Helical" evidence="6">
    <location>
        <begin position="412"/>
        <end position="432"/>
    </location>
</feature>
<gene>
    <name evidence="8" type="ORF">F5X68DRAFT_258675</name>
</gene>
<evidence type="ECO:0000256" key="6">
    <source>
        <dbReference type="SAM" id="Phobius"/>
    </source>
</evidence>
<evidence type="ECO:0000259" key="7">
    <source>
        <dbReference type="Pfam" id="PF20684"/>
    </source>
</evidence>
<keyword evidence="8" id="KW-0969">Cilium</keyword>
<evidence type="ECO:0000256" key="3">
    <source>
        <dbReference type="ARBA" id="ARBA00022989"/>
    </source>
</evidence>
<feature type="transmembrane region" description="Helical" evidence="6">
    <location>
        <begin position="444"/>
        <end position="461"/>
    </location>
</feature>
<feature type="transmembrane region" description="Helical" evidence="6">
    <location>
        <begin position="12"/>
        <end position="31"/>
    </location>
</feature>
<keyword evidence="3 6" id="KW-1133">Transmembrane helix</keyword>
<keyword evidence="4 6" id="KW-0472">Membrane</keyword>
<feature type="transmembrane region" description="Helical" evidence="6">
    <location>
        <begin position="336"/>
        <end position="354"/>
    </location>
</feature>
<dbReference type="InterPro" id="IPR049326">
    <property type="entry name" value="Rhodopsin_dom_fungi"/>
</dbReference>
<evidence type="ECO:0000256" key="5">
    <source>
        <dbReference type="ARBA" id="ARBA00038359"/>
    </source>
</evidence>
<evidence type="ECO:0000313" key="8">
    <source>
        <dbReference type="EMBL" id="KAH6693848.1"/>
    </source>
</evidence>
<comment type="similarity">
    <text evidence="5">Belongs to the SAT4 family.</text>
</comment>
<feature type="domain" description="Rhodopsin" evidence="7">
    <location>
        <begin position="27"/>
        <end position="260"/>
    </location>
</feature>
<feature type="transmembrane region" description="Helical" evidence="6">
    <location>
        <begin position="555"/>
        <end position="575"/>
    </location>
</feature>
<dbReference type="OrthoDB" id="5372266at2759"/>
<evidence type="ECO:0000256" key="1">
    <source>
        <dbReference type="ARBA" id="ARBA00004141"/>
    </source>
</evidence>
<comment type="subcellular location">
    <subcellularLocation>
        <location evidence="1">Membrane</location>
        <topology evidence="1">Multi-pass membrane protein</topology>
    </subcellularLocation>
</comment>
<feature type="transmembrane region" description="Helical" evidence="6">
    <location>
        <begin position="524"/>
        <end position="543"/>
    </location>
</feature>
<name>A0A9P9AEV8_9PEZI</name>
<dbReference type="GO" id="GO:0016020">
    <property type="term" value="C:membrane"/>
    <property type="evidence" value="ECO:0007669"/>
    <property type="project" value="UniProtKB-SubCell"/>
</dbReference>
<feature type="transmembrane region" description="Helical" evidence="6">
    <location>
        <begin position="366"/>
        <end position="392"/>
    </location>
</feature>
<feature type="transmembrane region" description="Helical" evidence="6">
    <location>
        <begin position="235"/>
        <end position="255"/>
    </location>
</feature>
<accession>A0A9P9AEV8</accession>
<feature type="transmembrane region" description="Helical" evidence="6">
    <location>
        <begin position="119"/>
        <end position="141"/>
    </location>
</feature>
<feature type="transmembrane region" description="Helical" evidence="6">
    <location>
        <begin position="201"/>
        <end position="223"/>
    </location>
</feature>
<keyword evidence="9" id="KW-1185">Reference proteome</keyword>
<comment type="caution">
    <text evidence="8">The sequence shown here is derived from an EMBL/GenBank/DDBJ whole genome shotgun (WGS) entry which is preliminary data.</text>
</comment>
<dbReference type="InterPro" id="IPR052337">
    <property type="entry name" value="SAT4-like"/>
</dbReference>
<keyword evidence="2 6" id="KW-0812">Transmembrane</keyword>
<dbReference type="PANTHER" id="PTHR33048:SF92">
    <property type="entry name" value="INTEGRAL MEMBRANE PROTEIN"/>
    <property type="match status" value="1"/>
</dbReference>
<feature type="domain" description="Rhodopsin" evidence="7">
    <location>
        <begin position="351"/>
        <end position="581"/>
    </location>
</feature>
<feature type="transmembrane region" description="Helical" evidence="6">
    <location>
        <begin position="174"/>
        <end position="195"/>
    </location>
</feature>
<dbReference type="EMBL" id="JAGSXJ010000003">
    <property type="protein sequence ID" value="KAH6693848.1"/>
    <property type="molecule type" value="Genomic_DNA"/>
</dbReference>
<evidence type="ECO:0000313" key="9">
    <source>
        <dbReference type="Proteomes" id="UP000770015"/>
    </source>
</evidence>
<dbReference type="Proteomes" id="UP000770015">
    <property type="component" value="Unassembled WGS sequence"/>
</dbReference>
<evidence type="ECO:0000256" key="2">
    <source>
        <dbReference type="ARBA" id="ARBA00022692"/>
    </source>
</evidence>